<keyword evidence="3" id="KW-1185">Reference proteome</keyword>
<evidence type="ECO:0000313" key="2">
    <source>
        <dbReference type="EMBL" id="CAL1404391.1"/>
    </source>
</evidence>
<dbReference type="EMBL" id="OZ034820">
    <property type="protein sequence ID" value="CAL1404391.1"/>
    <property type="molecule type" value="Genomic_DNA"/>
</dbReference>
<evidence type="ECO:0000256" key="1">
    <source>
        <dbReference type="SAM" id="SignalP"/>
    </source>
</evidence>
<evidence type="ECO:0008006" key="4">
    <source>
        <dbReference type="Google" id="ProtNLM"/>
    </source>
</evidence>
<dbReference type="Proteomes" id="UP001497516">
    <property type="component" value="Chromosome 7"/>
</dbReference>
<protein>
    <recommendedName>
        <fullName evidence="4">Transmembrane protein</fullName>
    </recommendedName>
</protein>
<evidence type="ECO:0000313" key="3">
    <source>
        <dbReference type="Proteomes" id="UP001497516"/>
    </source>
</evidence>
<organism evidence="2 3">
    <name type="scientific">Linum trigynum</name>
    <dbReference type="NCBI Taxonomy" id="586398"/>
    <lineage>
        <taxon>Eukaryota</taxon>
        <taxon>Viridiplantae</taxon>
        <taxon>Streptophyta</taxon>
        <taxon>Embryophyta</taxon>
        <taxon>Tracheophyta</taxon>
        <taxon>Spermatophyta</taxon>
        <taxon>Magnoliopsida</taxon>
        <taxon>eudicotyledons</taxon>
        <taxon>Gunneridae</taxon>
        <taxon>Pentapetalae</taxon>
        <taxon>rosids</taxon>
        <taxon>fabids</taxon>
        <taxon>Malpighiales</taxon>
        <taxon>Linaceae</taxon>
        <taxon>Linum</taxon>
    </lineage>
</organism>
<feature type="signal peptide" evidence="1">
    <location>
        <begin position="1"/>
        <end position="27"/>
    </location>
</feature>
<gene>
    <name evidence="2" type="ORF">LTRI10_LOCUS44252</name>
</gene>
<feature type="chain" id="PRO_5043494818" description="Transmembrane protein" evidence="1">
    <location>
        <begin position="28"/>
        <end position="86"/>
    </location>
</feature>
<reference evidence="2 3" key="1">
    <citation type="submission" date="2024-04" db="EMBL/GenBank/DDBJ databases">
        <authorList>
            <person name="Fracassetti M."/>
        </authorList>
    </citation>
    <scope>NUCLEOTIDE SEQUENCE [LARGE SCALE GENOMIC DNA]</scope>
</reference>
<name>A0AAV2G1B5_9ROSI</name>
<proteinExistence type="predicted"/>
<accession>A0AAV2G1B5</accession>
<sequence>MEHVSRKLGFFVVVLVVFVAGVTSIGAEEGTGVNNAVAVEARKPPATCKVPCQAPRCRCLFGICVCTRGPPPAPSQSPGGADQHLI</sequence>
<keyword evidence="1" id="KW-0732">Signal</keyword>
<dbReference type="AlphaFoldDB" id="A0AAV2G1B5"/>